<gene>
    <name evidence="2" type="ORF">MNBD_IGNAVI01-494</name>
</gene>
<organism evidence="2">
    <name type="scientific">hydrothermal vent metagenome</name>
    <dbReference type="NCBI Taxonomy" id="652676"/>
    <lineage>
        <taxon>unclassified sequences</taxon>
        <taxon>metagenomes</taxon>
        <taxon>ecological metagenomes</taxon>
    </lineage>
</organism>
<dbReference type="EMBL" id="UOGD01000171">
    <property type="protein sequence ID" value="VAX20535.1"/>
    <property type="molecule type" value="Genomic_DNA"/>
</dbReference>
<reference evidence="2" key="1">
    <citation type="submission" date="2018-06" db="EMBL/GenBank/DDBJ databases">
        <authorList>
            <person name="Zhirakovskaya E."/>
        </authorList>
    </citation>
    <scope>NUCLEOTIDE SEQUENCE</scope>
</reference>
<proteinExistence type="predicted"/>
<evidence type="ECO:0000256" key="1">
    <source>
        <dbReference type="SAM" id="Phobius"/>
    </source>
</evidence>
<name>A0A3B1CNP1_9ZZZZ</name>
<feature type="transmembrane region" description="Helical" evidence="1">
    <location>
        <begin position="60"/>
        <end position="84"/>
    </location>
</feature>
<accession>A0A3B1CNP1</accession>
<keyword evidence="1" id="KW-0812">Transmembrane</keyword>
<dbReference type="AlphaFoldDB" id="A0A3B1CNP1"/>
<keyword evidence="1" id="KW-0472">Membrane</keyword>
<protein>
    <submittedName>
        <fullName evidence="2">Uncharacterized protein</fullName>
    </submittedName>
</protein>
<evidence type="ECO:0000313" key="2">
    <source>
        <dbReference type="EMBL" id="VAX20535.1"/>
    </source>
</evidence>
<feature type="transmembrane region" description="Helical" evidence="1">
    <location>
        <begin position="12"/>
        <end position="31"/>
    </location>
</feature>
<sequence>MNCPILNKTQKRIRLTGFILIAIAFIVWLAYGAEIFTKTQVLIEIQDELFGPRKEWQDHFIWGLDLTLLISVIVIIVTVSLLFLTRTKDKNIKNIN</sequence>
<keyword evidence="1" id="KW-1133">Transmembrane helix</keyword>